<keyword evidence="1" id="KW-1133">Transmembrane helix</keyword>
<comment type="caution">
    <text evidence="2">The sequence shown here is derived from an EMBL/GenBank/DDBJ whole genome shotgun (WGS) entry which is preliminary data.</text>
</comment>
<keyword evidence="3" id="KW-1185">Reference proteome</keyword>
<dbReference type="Pfam" id="PF17784">
    <property type="entry name" value="Sulfotransfer_4"/>
    <property type="match status" value="1"/>
</dbReference>
<dbReference type="PANTHER" id="PTHR36978">
    <property type="entry name" value="P-LOOP CONTAINING NUCLEOTIDE TRIPHOSPHATE HYDROLASE"/>
    <property type="match status" value="1"/>
</dbReference>
<keyword evidence="1" id="KW-0472">Membrane</keyword>
<feature type="transmembrane region" description="Helical" evidence="1">
    <location>
        <begin position="229"/>
        <end position="250"/>
    </location>
</feature>
<keyword evidence="1" id="KW-0812">Transmembrane</keyword>
<reference evidence="2 3" key="1">
    <citation type="journal article" date="2024" name="IMA Fungus">
        <title>IMA Genome - F19 : A genome assembly and annotation guide to empower mycologists, including annotated draft genome sequences of Ceratocystis pirilliformis, Diaporthe australafricana, Fusarium ophioides, Paecilomyces lecythidis, and Sporothrix stenoceras.</title>
        <authorList>
            <person name="Aylward J."/>
            <person name="Wilson A.M."/>
            <person name="Visagie C.M."/>
            <person name="Spraker J."/>
            <person name="Barnes I."/>
            <person name="Buitendag C."/>
            <person name="Ceriani C."/>
            <person name="Del Mar Angel L."/>
            <person name="du Plessis D."/>
            <person name="Fuchs T."/>
            <person name="Gasser K."/>
            <person name="Kramer D."/>
            <person name="Li W."/>
            <person name="Munsamy K."/>
            <person name="Piso A."/>
            <person name="Price J.L."/>
            <person name="Sonnekus B."/>
            <person name="Thomas C."/>
            <person name="van der Nest A."/>
            <person name="van Dijk A."/>
            <person name="van Heerden A."/>
            <person name="van Vuuren N."/>
            <person name="Yilmaz N."/>
            <person name="Duong T.A."/>
            <person name="van der Merwe N.A."/>
            <person name="Wingfield M.J."/>
            <person name="Wingfield B.D."/>
        </authorList>
    </citation>
    <scope>NUCLEOTIDE SEQUENCE [LARGE SCALE GENOMIC DNA]</scope>
    <source>
        <strain evidence="2 3">CMW 18300</strain>
    </source>
</reference>
<dbReference type="Gene3D" id="3.40.50.300">
    <property type="entry name" value="P-loop containing nucleotide triphosphate hydrolases"/>
    <property type="match status" value="1"/>
</dbReference>
<evidence type="ECO:0000313" key="2">
    <source>
        <dbReference type="EMBL" id="KAL1851024.1"/>
    </source>
</evidence>
<evidence type="ECO:0000313" key="3">
    <source>
        <dbReference type="Proteomes" id="UP001583177"/>
    </source>
</evidence>
<evidence type="ECO:0008006" key="4">
    <source>
        <dbReference type="Google" id="ProtNLM"/>
    </source>
</evidence>
<accession>A0ABR3W1U7</accession>
<protein>
    <recommendedName>
        <fullName evidence="4">NAD dependent epimerase/dehydratase</fullName>
    </recommendedName>
</protein>
<dbReference type="PANTHER" id="PTHR36978:SF3">
    <property type="entry name" value="P-LOOP CONTAINING NUCLEOSIDE TRIPHOSPHATE HYDROLASE PROTEIN"/>
    <property type="match status" value="1"/>
</dbReference>
<evidence type="ECO:0000256" key="1">
    <source>
        <dbReference type="SAM" id="Phobius"/>
    </source>
</evidence>
<dbReference type="Proteomes" id="UP001583177">
    <property type="component" value="Unassembled WGS sequence"/>
</dbReference>
<organism evidence="2 3">
    <name type="scientific">Diaporthe australafricana</name>
    <dbReference type="NCBI Taxonomy" id="127596"/>
    <lineage>
        <taxon>Eukaryota</taxon>
        <taxon>Fungi</taxon>
        <taxon>Dikarya</taxon>
        <taxon>Ascomycota</taxon>
        <taxon>Pezizomycotina</taxon>
        <taxon>Sordariomycetes</taxon>
        <taxon>Sordariomycetidae</taxon>
        <taxon>Diaporthales</taxon>
        <taxon>Diaporthaceae</taxon>
        <taxon>Diaporthe</taxon>
    </lineage>
</organism>
<dbReference type="SUPFAM" id="SSF52540">
    <property type="entry name" value="P-loop containing nucleoside triphosphate hydrolases"/>
    <property type="match status" value="1"/>
</dbReference>
<proteinExistence type="predicted"/>
<name>A0ABR3W1U7_9PEZI</name>
<dbReference type="EMBL" id="JAWRVE010000178">
    <property type="protein sequence ID" value="KAL1851024.1"/>
    <property type="molecule type" value="Genomic_DNA"/>
</dbReference>
<dbReference type="InterPro" id="IPR040632">
    <property type="entry name" value="Sulfotransfer_4"/>
</dbReference>
<dbReference type="InterPro" id="IPR027417">
    <property type="entry name" value="P-loop_NTPase"/>
</dbReference>
<gene>
    <name evidence="2" type="ORF">Daus18300_012694</name>
</gene>
<sequence>MGGVPSKPGDPSRQLEVIGAGFSRTGTMSMQLALEELLGGPVTFGKKWTQVYEAREKGDKARTLRLLRELVAGFAGVTDLPAIDFIPELLELFPGAKVVLVTRNPARWWDSFGKVLNMAQLRFLSVLAAPMPGLRWFPGTVVHWHKGASRLMEEKKGRGTPLGPELIELHNDMVRSVVPPKQLLVMNMKEGWGPLCRFLRKKTPEKPFPRVNDAEAAEAVANGIIVKCLLVWAGLFAAGGVGVYAARYLIKR</sequence>